<evidence type="ECO:0000313" key="4">
    <source>
        <dbReference type="Proteomes" id="UP000663281"/>
    </source>
</evidence>
<evidence type="ECO:0000256" key="2">
    <source>
        <dbReference type="SAM" id="SignalP"/>
    </source>
</evidence>
<protein>
    <submittedName>
        <fullName evidence="3">Fimbrial protein FimV</fullName>
    </submittedName>
</protein>
<dbReference type="KEGG" id="scyp:JYB88_16105"/>
<keyword evidence="4" id="KW-1185">Reference proteome</keyword>
<dbReference type="Proteomes" id="UP000663281">
    <property type="component" value="Chromosome"/>
</dbReference>
<dbReference type="NCBIfam" id="TIGR03505">
    <property type="entry name" value="FimV_core"/>
    <property type="match status" value="1"/>
</dbReference>
<name>A0A974XLY9_9GAMM</name>
<sequence>MRSLIPVLLSCLLLPGAAMAKLSHVSINKSQFTLGEHPRLRVNIIAERNDLSRLEFVVQQGESEEKLMVQPLNSFMLLLTGVEEVRDPNARLLVREYVVDQWHEYRWFPLFAGASGKLTEDAVPTRASEPREKGSREKGPQASVTAAKPRGAQAQVKIQEAPVKTQEAPTKTELAPQVEIAAATAEPTVDLANRSAANECEVERQAGDTLWRIANRNAAKWQVDVYSAMLALFDANPGAFTRNKINGLKKDARLECPGAELLGRYPDPKVASRVYADKEAGQTVQ</sequence>
<feature type="compositionally biased region" description="Basic and acidic residues" evidence="1">
    <location>
        <begin position="128"/>
        <end position="139"/>
    </location>
</feature>
<feature type="region of interest" description="Disordered" evidence="1">
    <location>
        <begin position="119"/>
        <end position="172"/>
    </location>
</feature>
<dbReference type="AlphaFoldDB" id="A0A974XLY9"/>
<feature type="signal peptide" evidence="2">
    <location>
        <begin position="1"/>
        <end position="20"/>
    </location>
</feature>
<reference evidence="3 4" key="1">
    <citation type="submission" date="2021-03" db="EMBL/GenBank/DDBJ databases">
        <title>Novel species identification of genus Shewanella.</title>
        <authorList>
            <person name="Liu G."/>
            <person name="Zhang Q."/>
        </authorList>
    </citation>
    <scope>NUCLEOTIDE SEQUENCE [LARGE SCALE GENOMIC DNA]</scope>
    <source>
        <strain evidence="3 4">FJAT-53726</strain>
    </source>
</reference>
<feature type="chain" id="PRO_5037501671" evidence="2">
    <location>
        <begin position="21"/>
        <end position="285"/>
    </location>
</feature>
<accession>A0A974XLY9</accession>
<proteinExistence type="predicted"/>
<organism evidence="3 4">
    <name type="scientific">Shewanella cyperi</name>
    <dbReference type="NCBI Taxonomy" id="2814292"/>
    <lineage>
        <taxon>Bacteria</taxon>
        <taxon>Pseudomonadati</taxon>
        <taxon>Pseudomonadota</taxon>
        <taxon>Gammaproteobacteria</taxon>
        <taxon>Alteromonadales</taxon>
        <taxon>Shewanellaceae</taxon>
        <taxon>Shewanella</taxon>
    </lineage>
</organism>
<keyword evidence="2" id="KW-0732">Signal</keyword>
<dbReference type="EMBL" id="CP071504">
    <property type="protein sequence ID" value="QSX29693.1"/>
    <property type="molecule type" value="Genomic_DNA"/>
</dbReference>
<evidence type="ECO:0000256" key="1">
    <source>
        <dbReference type="SAM" id="MobiDB-lite"/>
    </source>
</evidence>
<dbReference type="InterPro" id="IPR020012">
    <property type="entry name" value="LysM_FimV"/>
</dbReference>
<evidence type="ECO:0000313" key="3">
    <source>
        <dbReference type="EMBL" id="QSX29693.1"/>
    </source>
</evidence>
<dbReference type="RefSeq" id="WP_207324768.1">
    <property type="nucleotide sequence ID" value="NZ_CP071504.1"/>
</dbReference>
<gene>
    <name evidence="3" type="ORF">JYB88_16105</name>
</gene>